<proteinExistence type="predicted"/>
<dbReference type="GO" id="GO:0006885">
    <property type="term" value="P:regulation of pH"/>
    <property type="evidence" value="ECO:0007669"/>
    <property type="project" value="TreeGrafter"/>
</dbReference>
<dbReference type="Proteomes" id="UP000275267">
    <property type="component" value="Unassembled WGS sequence"/>
</dbReference>
<dbReference type="STRING" id="4540.A0A3L6TDE0"/>
<organism evidence="6 7">
    <name type="scientific">Panicum miliaceum</name>
    <name type="common">Proso millet</name>
    <name type="synonym">Broomcorn millet</name>
    <dbReference type="NCBI Taxonomy" id="4540"/>
    <lineage>
        <taxon>Eukaryota</taxon>
        <taxon>Viridiplantae</taxon>
        <taxon>Streptophyta</taxon>
        <taxon>Embryophyta</taxon>
        <taxon>Tracheophyta</taxon>
        <taxon>Spermatophyta</taxon>
        <taxon>Magnoliopsida</taxon>
        <taxon>Liliopsida</taxon>
        <taxon>Poales</taxon>
        <taxon>Poaceae</taxon>
        <taxon>PACMAD clade</taxon>
        <taxon>Panicoideae</taxon>
        <taxon>Panicodae</taxon>
        <taxon>Paniceae</taxon>
        <taxon>Panicinae</taxon>
        <taxon>Panicum</taxon>
        <taxon>Panicum sect. Panicum</taxon>
    </lineage>
</organism>
<keyword evidence="4" id="KW-0406">Ion transport</keyword>
<dbReference type="GO" id="GO:0012505">
    <property type="term" value="C:endomembrane system"/>
    <property type="evidence" value="ECO:0007669"/>
    <property type="project" value="TreeGrafter"/>
</dbReference>
<dbReference type="PANTHER" id="PTHR32468:SF145">
    <property type="entry name" value="CATION_H(+) ANTIPORTER 28"/>
    <property type="match status" value="1"/>
</dbReference>
<reference evidence="7" key="1">
    <citation type="journal article" date="2019" name="Nat. Commun.">
        <title>The genome of broomcorn millet.</title>
        <authorList>
            <person name="Zou C."/>
            <person name="Miki D."/>
            <person name="Li D."/>
            <person name="Tang Q."/>
            <person name="Xiao L."/>
            <person name="Rajput S."/>
            <person name="Deng P."/>
            <person name="Jia W."/>
            <person name="Huang R."/>
            <person name="Zhang M."/>
            <person name="Sun Y."/>
            <person name="Hu J."/>
            <person name="Fu X."/>
            <person name="Schnable P.S."/>
            <person name="Li F."/>
            <person name="Zhang H."/>
            <person name="Feng B."/>
            <person name="Zhu X."/>
            <person name="Liu R."/>
            <person name="Schnable J.C."/>
            <person name="Zhu J.-K."/>
            <person name="Zhang H."/>
        </authorList>
    </citation>
    <scope>NUCLEOTIDE SEQUENCE [LARGE SCALE GENOMIC DNA]</scope>
</reference>
<dbReference type="AlphaFoldDB" id="A0A3L6TDE0"/>
<dbReference type="GO" id="GO:0098662">
    <property type="term" value="P:inorganic cation transmembrane transport"/>
    <property type="evidence" value="ECO:0007669"/>
    <property type="project" value="TreeGrafter"/>
</dbReference>
<evidence type="ECO:0000256" key="1">
    <source>
        <dbReference type="ARBA" id="ARBA00022448"/>
    </source>
</evidence>
<keyword evidence="1" id="KW-0813">Transport</keyword>
<dbReference type="Pfam" id="PF23256">
    <property type="entry name" value="CHX17_2nd"/>
    <property type="match status" value="1"/>
</dbReference>
<evidence type="ECO:0000256" key="3">
    <source>
        <dbReference type="ARBA" id="ARBA00022958"/>
    </source>
</evidence>
<dbReference type="InterPro" id="IPR057291">
    <property type="entry name" value="CHX17_2nd"/>
</dbReference>
<keyword evidence="2" id="KW-0633">Potassium transport</keyword>
<comment type="caution">
    <text evidence="6">The sequence shown here is derived from an EMBL/GenBank/DDBJ whole genome shotgun (WGS) entry which is preliminary data.</text>
</comment>
<gene>
    <name evidence="6" type="ORF">C2845_PM03G30980</name>
</gene>
<name>A0A3L6TDE0_PANMI</name>
<evidence type="ECO:0000259" key="5">
    <source>
        <dbReference type="Pfam" id="PF23256"/>
    </source>
</evidence>
<keyword evidence="3" id="KW-0630">Potassium</keyword>
<evidence type="ECO:0000256" key="2">
    <source>
        <dbReference type="ARBA" id="ARBA00022538"/>
    </source>
</evidence>
<evidence type="ECO:0000313" key="7">
    <source>
        <dbReference type="Proteomes" id="UP000275267"/>
    </source>
</evidence>
<sequence>MAVLVLLHFHKAQRLDGSMDVGHFGFRLVKQKVLQLAPCSVGVVVDRDLGKHATRREAPGVRPTTQRMVRNAPAPARAKARASLFETKKRAADELVIPVDAEASKAKREDRYMHACVS</sequence>
<dbReference type="PANTHER" id="PTHR32468">
    <property type="entry name" value="CATION/H + ANTIPORTER"/>
    <property type="match status" value="1"/>
</dbReference>
<accession>A0A3L6TDE0</accession>
<dbReference type="EMBL" id="PQIB02000002">
    <property type="protein sequence ID" value="RLN36335.1"/>
    <property type="molecule type" value="Genomic_DNA"/>
</dbReference>
<evidence type="ECO:0000256" key="4">
    <source>
        <dbReference type="ARBA" id="ARBA00023065"/>
    </source>
</evidence>
<dbReference type="OrthoDB" id="1938353at2759"/>
<dbReference type="GO" id="GO:0006813">
    <property type="term" value="P:potassium ion transport"/>
    <property type="evidence" value="ECO:0007669"/>
    <property type="project" value="UniProtKB-KW"/>
</dbReference>
<feature type="domain" description="Cation/H(+) antiporter central" evidence="5">
    <location>
        <begin position="2"/>
        <end position="53"/>
    </location>
</feature>
<evidence type="ECO:0000313" key="6">
    <source>
        <dbReference type="EMBL" id="RLN36335.1"/>
    </source>
</evidence>
<protein>
    <submittedName>
        <fullName evidence="6">Cation/H(+) antiporter 28</fullName>
    </submittedName>
</protein>
<dbReference type="InterPro" id="IPR050794">
    <property type="entry name" value="CPA2_transporter"/>
</dbReference>
<keyword evidence="7" id="KW-1185">Reference proteome</keyword>